<gene>
    <name evidence="2" type="ORF">GCM10010954_29540</name>
</gene>
<dbReference type="RefSeq" id="WP_188378298.1">
    <property type="nucleotide sequence ID" value="NZ_BMEL01000004.1"/>
</dbReference>
<keyword evidence="1" id="KW-0812">Transmembrane</keyword>
<protein>
    <submittedName>
        <fullName evidence="2">Uncharacterized protein</fullName>
    </submittedName>
</protein>
<feature type="transmembrane region" description="Helical" evidence="1">
    <location>
        <begin position="12"/>
        <end position="30"/>
    </location>
</feature>
<sequence>MFRKWIRPILRAVPLGIGIATIVLVIQGSIEGSGPITFLSIGMICLAILHYEEK</sequence>
<keyword evidence="1" id="KW-0472">Membrane</keyword>
<organism evidence="2 3">
    <name type="scientific">Halobacillus andaensis</name>
    <dbReference type="NCBI Taxonomy" id="1176239"/>
    <lineage>
        <taxon>Bacteria</taxon>
        <taxon>Bacillati</taxon>
        <taxon>Bacillota</taxon>
        <taxon>Bacilli</taxon>
        <taxon>Bacillales</taxon>
        <taxon>Bacillaceae</taxon>
        <taxon>Halobacillus</taxon>
    </lineage>
</organism>
<dbReference type="Proteomes" id="UP000660110">
    <property type="component" value="Unassembled WGS sequence"/>
</dbReference>
<evidence type="ECO:0000313" key="3">
    <source>
        <dbReference type="Proteomes" id="UP000660110"/>
    </source>
</evidence>
<dbReference type="EMBL" id="BMEL01000004">
    <property type="protein sequence ID" value="GGF28564.1"/>
    <property type="molecule type" value="Genomic_DNA"/>
</dbReference>
<accession>A0A917B902</accession>
<dbReference type="AlphaFoldDB" id="A0A917B902"/>
<evidence type="ECO:0000256" key="1">
    <source>
        <dbReference type="SAM" id="Phobius"/>
    </source>
</evidence>
<proteinExistence type="predicted"/>
<comment type="caution">
    <text evidence="2">The sequence shown here is derived from an EMBL/GenBank/DDBJ whole genome shotgun (WGS) entry which is preliminary data.</text>
</comment>
<name>A0A917B902_HALAA</name>
<reference evidence="2" key="1">
    <citation type="journal article" date="2014" name="Int. J. Syst. Evol. Microbiol.">
        <title>Complete genome sequence of Corynebacterium casei LMG S-19264T (=DSM 44701T), isolated from a smear-ripened cheese.</title>
        <authorList>
            <consortium name="US DOE Joint Genome Institute (JGI-PGF)"/>
            <person name="Walter F."/>
            <person name="Albersmeier A."/>
            <person name="Kalinowski J."/>
            <person name="Ruckert C."/>
        </authorList>
    </citation>
    <scope>NUCLEOTIDE SEQUENCE</scope>
    <source>
        <strain evidence="2">CGMCC 1.12153</strain>
    </source>
</reference>
<feature type="transmembrane region" description="Helical" evidence="1">
    <location>
        <begin position="36"/>
        <end position="52"/>
    </location>
</feature>
<evidence type="ECO:0000313" key="2">
    <source>
        <dbReference type="EMBL" id="GGF28564.1"/>
    </source>
</evidence>
<keyword evidence="1" id="KW-1133">Transmembrane helix</keyword>
<keyword evidence="3" id="KW-1185">Reference proteome</keyword>
<reference evidence="2" key="2">
    <citation type="submission" date="2020-09" db="EMBL/GenBank/DDBJ databases">
        <authorList>
            <person name="Sun Q."/>
            <person name="Zhou Y."/>
        </authorList>
    </citation>
    <scope>NUCLEOTIDE SEQUENCE</scope>
    <source>
        <strain evidence="2">CGMCC 1.12153</strain>
    </source>
</reference>